<comment type="subcellular location">
    <subcellularLocation>
        <location evidence="1">Cytoplasm</location>
    </subcellularLocation>
</comment>
<dbReference type="InterPro" id="IPR004107">
    <property type="entry name" value="Integrase_SAM-like_N"/>
</dbReference>
<evidence type="ECO:0000256" key="6">
    <source>
        <dbReference type="ARBA" id="ARBA00023125"/>
    </source>
</evidence>
<dbReference type="GO" id="GO:0003677">
    <property type="term" value="F:DNA binding"/>
    <property type="evidence" value="ECO:0007669"/>
    <property type="project" value="UniProtKB-UniRule"/>
</dbReference>
<keyword evidence="3" id="KW-0132">Cell division</keyword>
<evidence type="ECO:0000256" key="4">
    <source>
        <dbReference type="ARBA" id="ARBA00022829"/>
    </source>
</evidence>
<dbReference type="GO" id="GO:0005737">
    <property type="term" value="C:cytoplasm"/>
    <property type="evidence" value="ECO:0007669"/>
    <property type="project" value="UniProtKB-SubCell"/>
</dbReference>
<dbReference type="SUPFAM" id="SSF56349">
    <property type="entry name" value="DNA breaking-rejoining enzymes"/>
    <property type="match status" value="1"/>
</dbReference>
<dbReference type="PROSITE" id="PS51898">
    <property type="entry name" value="TYR_RECOMBINASE"/>
    <property type="match status" value="1"/>
</dbReference>
<evidence type="ECO:0000256" key="7">
    <source>
        <dbReference type="ARBA" id="ARBA00023172"/>
    </source>
</evidence>
<sequence>MEQSVQKYIVYLSKEKNYSDKTLEAYRCDILSFRDYIVGFGVDYRVVDYDNVRGWIVCLVEEGLQNRSINRKVSALKGFYQFLMQLKEVGKNPLQLHRSLKVKKKLQIPFSRKEIDVVCQALRSEHTFEKLRDLVIIELLYGLGLRRAELVNLKVTDIDFNLHQVRVIGKGDKRRNLPMLESLEEVLVEYLRLRDLELKEIGVRDALVLNKRRNKVDEMFVYRVINGYFSNATSKEKNSPHVLRHSFASHLIENGADINSIKELMGHESLSTTQMYAQVNLAELKKVYKASHPRMKKK</sequence>
<comment type="caution">
    <text evidence="12">The sequence shown here is derived from an EMBL/GenBank/DDBJ whole genome shotgun (WGS) entry which is preliminary data.</text>
</comment>
<dbReference type="InterPro" id="IPR013762">
    <property type="entry name" value="Integrase-like_cat_sf"/>
</dbReference>
<evidence type="ECO:0000313" key="12">
    <source>
        <dbReference type="EMBL" id="MTH28806.1"/>
    </source>
</evidence>
<dbReference type="GO" id="GO:0015074">
    <property type="term" value="P:DNA integration"/>
    <property type="evidence" value="ECO:0007669"/>
    <property type="project" value="UniProtKB-KW"/>
</dbReference>
<dbReference type="AlphaFoldDB" id="A0A7K1GJ11"/>
<dbReference type="GO" id="GO:0007059">
    <property type="term" value="P:chromosome segregation"/>
    <property type="evidence" value="ECO:0007669"/>
    <property type="project" value="UniProtKB-KW"/>
</dbReference>
<keyword evidence="2" id="KW-0963">Cytoplasm</keyword>
<dbReference type="PROSITE" id="PS51900">
    <property type="entry name" value="CB"/>
    <property type="match status" value="1"/>
</dbReference>
<dbReference type="InterPro" id="IPR010998">
    <property type="entry name" value="Integrase_recombinase_N"/>
</dbReference>
<accession>A0A7K1GJ11</accession>
<evidence type="ECO:0000256" key="5">
    <source>
        <dbReference type="ARBA" id="ARBA00022908"/>
    </source>
</evidence>
<evidence type="ECO:0000259" key="10">
    <source>
        <dbReference type="PROSITE" id="PS51898"/>
    </source>
</evidence>
<dbReference type="PANTHER" id="PTHR30349:SF77">
    <property type="entry name" value="TYROSINE RECOMBINASE XERC"/>
    <property type="match status" value="1"/>
</dbReference>
<keyword evidence="8" id="KW-0131">Cell cycle</keyword>
<name>A0A7K1GJ11_9FLAO</name>
<evidence type="ECO:0000313" key="13">
    <source>
        <dbReference type="Proteomes" id="UP000488936"/>
    </source>
</evidence>
<keyword evidence="4" id="KW-0159">Chromosome partition</keyword>
<dbReference type="EMBL" id="WMJY01000003">
    <property type="protein sequence ID" value="MTH28806.1"/>
    <property type="molecule type" value="Genomic_DNA"/>
</dbReference>
<gene>
    <name evidence="12" type="ORF">GJV77_02560</name>
</gene>
<proteinExistence type="predicted"/>
<dbReference type="Gene3D" id="1.10.150.130">
    <property type="match status" value="1"/>
</dbReference>
<dbReference type="OrthoDB" id="9801717at2"/>
<dbReference type="Pfam" id="PF02899">
    <property type="entry name" value="Phage_int_SAM_1"/>
    <property type="match status" value="1"/>
</dbReference>
<keyword evidence="5" id="KW-0229">DNA integration</keyword>
<dbReference type="GO" id="GO:0051301">
    <property type="term" value="P:cell division"/>
    <property type="evidence" value="ECO:0007669"/>
    <property type="project" value="UniProtKB-KW"/>
</dbReference>
<dbReference type="PANTHER" id="PTHR30349">
    <property type="entry name" value="PHAGE INTEGRASE-RELATED"/>
    <property type="match status" value="1"/>
</dbReference>
<feature type="domain" description="Core-binding (CB)" evidence="11">
    <location>
        <begin position="1"/>
        <end position="84"/>
    </location>
</feature>
<keyword evidence="7" id="KW-0233">DNA recombination</keyword>
<dbReference type="InterPro" id="IPR002104">
    <property type="entry name" value="Integrase_catalytic"/>
</dbReference>
<dbReference type="GO" id="GO:0006310">
    <property type="term" value="P:DNA recombination"/>
    <property type="evidence" value="ECO:0007669"/>
    <property type="project" value="UniProtKB-KW"/>
</dbReference>
<evidence type="ECO:0000256" key="8">
    <source>
        <dbReference type="ARBA" id="ARBA00023306"/>
    </source>
</evidence>
<dbReference type="InterPro" id="IPR044068">
    <property type="entry name" value="CB"/>
</dbReference>
<keyword evidence="13" id="KW-1185">Reference proteome</keyword>
<organism evidence="12 13">
    <name type="scientific">Myroides pelagicus</name>
    <dbReference type="NCBI Taxonomy" id="270914"/>
    <lineage>
        <taxon>Bacteria</taxon>
        <taxon>Pseudomonadati</taxon>
        <taxon>Bacteroidota</taxon>
        <taxon>Flavobacteriia</taxon>
        <taxon>Flavobacteriales</taxon>
        <taxon>Flavobacteriaceae</taxon>
        <taxon>Myroides</taxon>
    </lineage>
</organism>
<evidence type="ECO:0000256" key="1">
    <source>
        <dbReference type="ARBA" id="ARBA00004496"/>
    </source>
</evidence>
<dbReference type="Pfam" id="PF00589">
    <property type="entry name" value="Phage_integrase"/>
    <property type="match status" value="1"/>
</dbReference>
<evidence type="ECO:0000256" key="3">
    <source>
        <dbReference type="ARBA" id="ARBA00022618"/>
    </source>
</evidence>
<protein>
    <submittedName>
        <fullName evidence="12">Tyrosine-type recombinase/integrase</fullName>
    </submittedName>
</protein>
<feature type="domain" description="Tyr recombinase" evidence="10">
    <location>
        <begin position="105"/>
        <end position="289"/>
    </location>
</feature>
<keyword evidence="6 9" id="KW-0238">DNA-binding</keyword>
<evidence type="ECO:0000256" key="9">
    <source>
        <dbReference type="PROSITE-ProRule" id="PRU01248"/>
    </source>
</evidence>
<dbReference type="InterPro" id="IPR011010">
    <property type="entry name" value="DNA_brk_join_enz"/>
</dbReference>
<dbReference type="Proteomes" id="UP000488936">
    <property type="component" value="Unassembled WGS sequence"/>
</dbReference>
<reference evidence="12 13" key="1">
    <citation type="journal article" date="2006" name="Int. J. Syst. Evol. Microbiol.">
        <title>Myroides pelagicus sp. nov., isolated from seawater in Thailand.</title>
        <authorList>
            <person name="Yoon J."/>
            <person name="Maneerat S."/>
            <person name="Kawai F."/>
            <person name="Yokota A."/>
        </authorList>
    </citation>
    <scope>NUCLEOTIDE SEQUENCE [LARGE SCALE GENOMIC DNA]</scope>
    <source>
        <strain evidence="12 13">SM1T</strain>
    </source>
</reference>
<dbReference type="RefSeq" id="WP_155034788.1">
    <property type="nucleotide sequence ID" value="NZ_JAYMMG010000010.1"/>
</dbReference>
<evidence type="ECO:0000259" key="11">
    <source>
        <dbReference type="PROSITE" id="PS51900"/>
    </source>
</evidence>
<dbReference type="Gene3D" id="1.10.443.10">
    <property type="entry name" value="Intergrase catalytic core"/>
    <property type="match status" value="1"/>
</dbReference>
<dbReference type="InterPro" id="IPR050090">
    <property type="entry name" value="Tyrosine_recombinase_XerCD"/>
</dbReference>
<evidence type="ECO:0000256" key="2">
    <source>
        <dbReference type="ARBA" id="ARBA00022490"/>
    </source>
</evidence>